<feature type="active site" description="Proton donor" evidence="16">
    <location>
        <position position="3"/>
    </location>
</feature>
<dbReference type="GO" id="GO:0003684">
    <property type="term" value="F:damaged DNA binding"/>
    <property type="evidence" value="ECO:0007669"/>
    <property type="project" value="InterPro"/>
</dbReference>
<comment type="similarity">
    <text evidence="2 16">Belongs to the FPG family.</text>
</comment>
<dbReference type="STRING" id="1423755.FC40_GL000121"/>
<evidence type="ECO:0000256" key="8">
    <source>
        <dbReference type="ARBA" id="ARBA00022833"/>
    </source>
</evidence>
<keyword evidence="5 16" id="KW-0227">DNA damage</keyword>
<keyword evidence="11 16" id="KW-0456">Lyase</keyword>
<evidence type="ECO:0000256" key="10">
    <source>
        <dbReference type="ARBA" id="ARBA00023204"/>
    </source>
</evidence>
<keyword evidence="8 16" id="KW-0862">Zinc</keyword>
<evidence type="ECO:0000256" key="12">
    <source>
        <dbReference type="ARBA" id="ARBA00023268"/>
    </source>
</evidence>
<evidence type="ECO:0000256" key="1">
    <source>
        <dbReference type="ARBA" id="ARBA00001668"/>
    </source>
</evidence>
<dbReference type="Pfam" id="PF01149">
    <property type="entry name" value="Fapy_DNA_glyco"/>
    <property type="match status" value="1"/>
</dbReference>
<dbReference type="NCBIfam" id="NF002211">
    <property type="entry name" value="PRK01103.1"/>
    <property type="match status" value="1"/>
</dbReference>
<dbReference type="EC" id="4.2.99.18" evidence="16"/>
<reference evidence="19 20" key="1">
    <citation type="journal article" date="2015" name="Genome Announc.">
        <title>Expanding the biotechnology potential of lactobacilli through comparative genomics of 213 strains and associated genera.</title>
        <authorList>
            <person name="Sun Z."/>
            <person name="Harris H.M."/>
            <person name="McCann A."/>
            <person name="Guo C."/>
            <person name="Argimon S."/>
            <person name="Zhang W."/>
            <person name="Yang X."/>
            <person name="Jeffery I.B."/>
            <person name="Cooney J.C."/>
            <person name="Kagawa T.F."/>
            <person name="Liu W."/>
            <person name="Song Y."/>
            <person name="Salvetti E."/>
            <person name="Wrobel A."/>
            <person name="Rasinkangas P."/>
            <person name="Parkhill J."/>
            <person name="Rea M.C."/>
            <person name="O'Sullivan O."/>
            <person name="Ritari J."/>
            <person name="Douillard F.P."/>
            <person name="Paul Ross R."/>
            <person name="Yang R."/>
            <person name="Briner A.E."/>
            <person name="Felis G.E."/>
            <person name="de Vos W.M."/>
            <person name="Barrangou R."/>
            <person name="Klaenhammer T.R."/>
            <person name="Caufield P.W."/>
            <person name="Cui Y."/>
            <person name="Zhang H."/>
            <person name="O'Toole P.W."/>
        </authorList>
    </citation>
    <scope>NUCLEOTIDE SEQUENCE [LARGE SCALE GENOMIC DNA]</scope>
    <source>
        <strain evidence="19 20">DSM 18933</strain>
    </source>
</reference>
<keyword evidence="12 16" id="KW-0511">Multifunctional enzyme</keyword>
<comment type="function">
    <text evidence="16">Involved in base excision repair of DNA damaged by oxidation or by mutagenic agents. Acts as DNA glycosylase that recognizes and removes damaged bases. Has a preference for oxidized purines, such as 7,8-dihydro-8-oxoguanine (8-oxoG). Has AP (apurinic/apyrimidinic) lyase activity and introduces nicks in the DNA strand. Cleaves the DNA backbone by beta-delta elimination to generate a single-strand break at the site of the removed base with both 3'- and 5'-phosphates.</text>
</comment>
<evidence type="ECO:0000313" key="20">
    <source>
        <dbReference type="Proteomes" id="UP000051054"/>
    </source>
</evidence>
<feature type="active site" description="Schiff-base intermediate with DNA" evidence="16">
    <location>
        <position position="2"/>
    </location>
</feature>
<keyword evidence="4 16" id="KW-0479">Metal-binding</keyword>
<keyword evidence="10 16" id="KW-0234">DNA repair</keyword>
<dbReference type="SMART" id="SM00898">
    <property type="entry name" value="Fapy_DNA_glyco"/>
    <property type="match status" value="1"/>
</dbReference>
<evidence type="ECO:0000256" key="13">
    <source>
        <dbReference type="ARBA" id="ARBA00023295"/>
    </source>
</evidence>
<dbReference type="GO" id="GO:0003690">
    <property type="term" value="F:double-stranded DNA binding"/>
    <property type="evidence" value="ECO:0007669"/>
    <property type="project" value="UniProtKB-ARBA"/>
</dbReference>
<comment type="subunit">
    <text evidence="3 16">Monomer.</text>
</comment>
<dbReference type="InterPro" id="IPR000214">
    <property type="entry name" value="Znf_DNA_glyclase/AP_lyase"/>
</dbReference>
<dbReference type="GO" id="GO:0140078">
    <property type="term" value="F:class I DNA-(apurinic or apyrimidinic site) endonuclease activity"/>
    <property type="evidence" value="ECO:0007669"/>
    <property type="project" value="UniProtKB-EC"/>
</dbReference>
<dbReference type="FunFam" id="1.10.8.50:FF:000003">
    <property type="entry name" value="Formamidopyrimidine-DNA glycosylase"/>
    <property type="match status" value="1"/>
</dbReference>
<proteinExistence type="inferred from homology"/>
<sequence length="276" mass="31497">MPELPEVETVRRGLNDLVLNKQISSVDVYYDKMIIGDVQKFKDTLAGKVIETVDRRGKYLLLRFSGDVTVISHLRMEGKYYVKSKDEPLDKHTHVVFNFVDGTTLRYNDTRKFGRMELVKTGMEVNNSGIKKLGPEPTVDTFKVDDFYQALQKKKKVIKTALLDQTIVTGLGNIYVDEVLWMSKIHPQTPAKNLSYDEAKKLHDNIIKELNMAIEAGGTTIRSYTDAFRNEGGFQFSLKVYQKTGEPCQRCQTPIERIVVGQRGTHFCPKCQILKP</sequence>
<comment type="catalytic activity">
    <reaction evidence="1 16">
        <text>Hydrolysis of DNA containing ring-opened 7-methylguanine residues, releasing 2,6-diamino-4-hydroxy-5-(N-methyl)formamidopyrimidine.</text>
        <dbReference type="EC" id="3.2.2.23"/>
    </reaction>
</comment>
<dbReference type="InterPro" id="IPR010979">
    <property type="entry name" value="Ribosomal_uS13-like_H2TH"/>
</dbReference>
<dbReference type="PATRIC" id="fig|1423755.3.peg.132"/>
<evidence type="ECO:0000256" key="3">
    <source>
        <dbReference type="ARBA" id="ARBA00011245"/>
    </source>
</evidence>
<evidence type="ECO:0000259" key="17">
    <source>
        <dbReference type="PROSITE" id="PS51066"/>
    </source>
</evidence>
<dbReference type="FunFam" id="3.20.190.10:FF:000001">
    <property type="entry name" value="Formamidopyrimidine-DNA glycosylase"/>
    <property type="match status" value="1"/>
</dbReference>
<dbReference type="eggNOG" id="COG0266">
    <property type="taxonomic scope" value="Bacteria"/>
</dbReference>
<name>A0A0R1WUL3_9LACO</name>
<dbReference type="Pfam" id="PF06831">
    <property type="entry name" value="H2TH"/>
    <property type="match status" value="1"/>
</dbReference>
<dbReference type="SMART" id="SM01232">
    <property type="entry name" value="H2TH"/>
    <property type="match status" value="1"/>
</dbReference>
<evidence type="ECO:0000256" key="16">
    <source>
        <dbReference type="HAMAP-Rule" id="MF_00103"/>
    </source>
</evidence>
<evidence type="ECO:0000256" key="5">
    <source>
        <dbReference type="ARBA" id="ARBA00022763"/>
    </source>
</evidence>
<dbReference type="Pfam" id="PF06827">
    <property type="entry name" value="zf-FPG_IleRS"/>
    <property type="match status" value="1"/>
</dbReference>
<dbReference type="OrthoDB" id="9800855at2"/>
<keyword evidence="20" id="KW-1185">Reference proteome</keyword>
<protein>
    <recommendedName>
        <fullName evidence="16">Formamidopyrimidine-DNA glycosylase</fullName>
        <shortName evidence="16">Fapy-DNA glycosylase</shortName>
        <ecNumber evidence="16">3.2.2.23</ecNumber>
    </recommendedName>
    <alternativeName>
        <fullName evidence="16">DNA-(apurinic or apyrimidinic site) lyase MutM</fullName>
        <shortName evidence="16">AP lyase MutM</shortName>
        <ecNumber evidence="16">4.2.99.18</ecNumber>
    </alternativeName>
</protein>
<comment type="catalytic activity">
    <reaction evidence="14 16">
        <text>2'-deoxyribonucleotide-(2'-deoxyribose 5'-phosphate)-2'-deoxyribonucleotide-DNA = a 3'-end 2'-deoxyribonucleotide-(2,3-dehydro-2,3-deoxyribose 5'-phosphate)-DNA + a 5'-end 5'-phospho-2'-deoxyribonucleoside-DNA + H(+)</text>
        <dbReference type="Rhea" id="RHEA:66592"/>
        <dbReference type="Rhea" id="RHEA-COMP:13180"/>
        <dbReference type="Rhea" id="RHEA-COMP:16897"/>
        <dbReference type="Rhea" id="RHEA-COMP:17067"/>
        <dbReference type="ChEBI" id="CHEBI:15378"/>
        <dbReference type="ChEBI" id="CHEBI:136412"/>
        <dbReference type="ChEBI" id="CHEBI:157695"/>
        <dbReference type="ChEBI" id="CHEBI:167181"/>
        <dbReference type="EC" id="4.2.99.18"/>
    </reaction>
</comment>
<dbReference type="InterPro" id="IPR012319">
    <property type="entry name" value="FPG_cat"/>
</dbReference>
<dbReference type="InterPro" id="IPR020629">
    <property type="entry name" value="FPG_Glyclase"/>
</dbReference>
<feature type="domain" description="FPG-type" evidence="17">
    <location>
        <begin position="239"/>
        <end position="273"/>
    </location>
</feature>
<dbReference type="InterPro" id="IPR010663">
    <property type="entry name" value="Znf_FPG/IleRS"/>
</dbReference>
<dbReference type="EC" id="3.2.2.23" evidence="16"/>
<dbReference type="InterPro" id="IPR015886">
    <property type="entry name" value="H2TH_FPG"/>
</dbReference>
<dbReference type="SUPFAM" id="SSF57716">
    <property type="entry name" value="Glucocorticoid receptor-like (DNA-binding domain)"/>
    <property type="match status" value="1"/>
</dbReference>
<dbReference type="CDD" id="cd08966">
    <property type="entry name" value="EcFpg-like_N"/>
    <property type="match status" value="1"/>
</dbReference>
<dbReference type="NCBIfam" id="TIGR00577">
    <property type="entry name" value="fpg"/>
    <property type="match status" value="1"/>
</dbReference>
<dbReference type="PANTHER" id="PTHR22993:SF9">
    <property type="entry name" value="FORMAMIDOPYRIMIDINE-DNA GLYCOSYLASE"/>
    <property type="match status" value="1"/>
</dbReference>
<dbReference type="AlphaFoldDB" id="A0A0R1WUL3"/>
<evidence type="ECO:0000256" key="9">
    <source>
        <dbReference type="ARBA" id="ARBA00023125"/>
    </source>
</evidence>
<evidence type="ECO:0000256" key="6">
    <source>
        <dbReference type="ARBA" id="ARBA00022771"/>
    </source>
</evidence>
<accession>A0A0R1WUL3</accession>
<feature type="binding site" evidence="16">
    <location>
        <position position="92"/>
    </location>
    <ligand>
        <name>DNA</name>
        <dbReference type="ChEBI" id="CHEBI:16991"/>
    </ligand>
</feature>
<evidence type="ECO:0000256" key="4">
    <source>
        <dbReference type="ARBA" id="ARBA00022723"/>
    </source>
</evidence>
<dbReference type="SUPFAM" id="SSF46946">
    <property type="entry name" value="S13-like H2TH domain"/>
    <property type="match status" value="1"/>
</dbReference>
<organism evidence="19 20">
    <name type="scientific">Ligilactobacillus hayakitensis DSM 18933 = JCM 14209</name>
    <dbReference type="NCBI Taxonomy" id="1423755"/>
    <lineage>
        <taxon>Bacteria</taxon>
        <taxon>Bacillati</taxon>
        <taxon>Bacillota</taxon>
        <taxon>Bacilli</taxon>
        <taxon>Lactobacillales</taxon>
        <taxon>Lactobacillaceae</taxon>
        <taxon>Ligilactobacillus</taxon>
    </lineage>
</organism>
<dbReference type="GO" id="GO:0034039">
    <property type="term" value="F:8-oxo-7,8-dihydroguanine DNA N-glycosylase activity"/>
    <property type="evidence" value="ECO:0007669"/>
    <property type="project" value="TreeGrafter"/>
</dbReference>
<evidence type="ECO:0000313" key="19">
    <source>
        <dbReference type="EMBL" id="KRM19435.1"/>
    </source>
</evidence>
<comment type="caution">
    <text evidence="19">The sequence shown here is derived from an EMBL/GenBank/DDBJ whole genome shotgun (WGS) entry which is preliminary data.</text>
</comment>
<feature type="active site" description="Proton donor; for beta-elimination activity" evidence="16">
    <location>
        <position position="58"/>
    </location>
</feature>
<feature type="binding site" evidence="16">
    <location>
        <position position="154"/>
    </location>
    <ligand>
        <name>DNA</name>
        <dbReference type="ChEBI" id="CHEBI:16991"/>
    </ligand>
</feature>
<keyword evidence="6 16" id="KW-0863">Zinc-finger</keyword>
<feature type="binding site" evidence="16">
    <location>
        <position position="111"/>
    </location>
    <ligand>
        <name>DNA</name>
        <dbReference type="ChEBI" id="CHEBI:16991"/>
    </ligand>
</feature>
<dbReference type="Proteomes" id="UP000051054">
    <property type="component" value="Unassembled WGS sequence"/>
</dbReference>
<gene>
    <name evidence="16" type="primary">mutM</name>
    <name evidence="16" type="synonym">fpg</name>
    <name evidence="19" type="ORF">FC40_GL000121</name>
</gene>
<dbReference type="SUPFAM" id="SSF81624">
    <property type="entry name" value="N-terminal domain of MutM-like DNA repair proteins"/>
    <property type="match status" value="1"/>
</dbReference>
<comment type="function">
    <text evidence="15">Involved in base excision repair of DNA damaged by oxidation or by mutagenic agents. Acts as a DNA glycosylase that recognizes and removes damaged bases. Has a preference for oxidized purines, such as 7,8-dihydro-8-oxoguanine (8-oxoG). Has AP (apurinic/apyrimidinic) lyase activity and introduces nicks in the DNA strand. Cleaves the DNA backbone by beta-delta elimination to generate a single-strand break at the site of the removed base with both 3'- and 5'-phosphates.</text>
</comment>
<dbReference type="GO" id="GO:0006284">
    <property type="term" value="P:base-excision repair"/>
    <property type="evidence" value="ECO:0007669"/>
    <property type="project" value="InterPro"/>
</dbReference>
<comment type="cofactor">
    <cofactor evidence="16">
        <name>Zn(2+)</name>
        <dbReference type="ChEBI" id="CHEBI:29105"/>
    </cofactor>
    <text evidence="16">Binds 1 zinc ion per subunit.</text>
</comment>
<evidence type="ECO:0000256" key="14">
    <source>
        <dbReference type="ARBA" id="ARBA00044632"/>
    </source>
</evidence>
<evidence type="ECO:0000256" key="7">
    <source>
        <dbReference type="ARBA" id="ARBA00022801"/>
    </source>
</evidence>
<dbReference type="EMBL" id="AZGD01000050">
    <property type="protein sequence ID" value="KRM19435.1"/>
    <property type="molecule type" value="Genomic_DNA"/>
</dbReference>
<dbReference type="GO" id="GO:0008270">
    <property type="term" value="F:zinc ion binding"/>
    <property type="evidence" value="ECO:0007669"/>
    <property type="project" value="UniProtKB-UniRule"/>
</dbReference>
<evidence type="ECO:0000256" key="2">
    <source>
        <dbReference type="ARBA" id="ARBA00009409"/>
    </source>
</evidence>
<evidence type="ECO:0000256" key="11">
    <source>
        <dbReference type="ARBA" id="ARBA00023239"/>
    </source>
</evidence>
<dbReference type="Gene3D" id="1.10.8.50">
    <property type="match status" value="1"/>
</dbReference>
<keyword evidence="9 16" id="KW-0238">DNA-binding</keyword>
<keyword evidence="13 16" id="KW-0326">Glycosidase</keyword>
<evidence type="ECO:0000256" key="15">
    <source>
        <dbReference type="ARBA" id="ARBA00060177"/>
    </source>
</evidence>
<dbReference type="PROSITE" id="PS51066">
    <property type="entry name" value="ZF_FPG_2"/>
    <property type="match status" value="1"/>
</dbReference>
<dbReference type="InterPro" id="IPR035937">
    <property type="entry name" value="FPG_N"/>
</dbReference>
<dbReference type="HAMAP" id="MF_00103">
    <property type="entry name" value="Fapy_DNA_glycosyl"/>
    <property type="match status" value="1"/>
</dbReference>
<dbReference type="PROSITE" id="PS51068">
    <property type="entry name" value="FPG_CAT"/>
    <property type="match status" value="1"/>
</dbReference>
<feature type="domain" description="Formamidopyrimidine-DNA glycosylase catalytic" evidence="18">
    <location>
        <begin position="2"/>
        <end position="114"/>
    </location>
</feature>
<keyword evidence="7 16" id="KW-0378">Hydrolase</keyword>
<dbReference type="RefSeq" id="WP_025022329.1">
    <property type="nucleotide sequence ID" value="NZ_AZGD01000050.1"/>
</dbReference>
<evidence type="ECO:0000259" key="18">
    <source>
        <dbReference type="PROSITE" id="PS51068"/>
    </source>
</evidence>
<dbReference type="Gene3D" id="3.20.190.10">
    <property type="entry name" value="MutM-like, N-terminal"/>
    <property type="match status" value="1"/>
</dbReference>
<dbReference type="PANTHER" id="PTHR22993">
    <property type="entry name" value="FORMAMIDOPYRIMIDINE-DNA GLYCOSYLASE"/>
    <property type="match status" value="1"/>
</dbReference>
<feature type="active site" description="Proton donor; for delta-elimination activity" evidence="16">
    <location>
        <position position="263"/>
    </location>
</feature>